<dbReference type="RefSeq" id="WP_377571916.1">
    <property type="nucleotide sequence ID" value="NZ_JBHTMP010000024.1"/>
</dbReference>
<protein>
    <submittedName>
        <fullName evidence="1">Uncharacterized protein</fullName>
    </submittedName>
</protein>
<name>A0ABW3YH05_9ACTN</name>
<comment type="caution">
    <text evidence="1">The sequence shown here is derived from an EMBL/GenBank/DDBJ whole genome shotgun (WGS) entry which is preliminary data.</text>
</comment>
<gene>
    <name evidence="1" type="ORF">ACFQ4H_16805</name>
</gene>
<reference evidence="2" key="1">
    <citation type="journal article" date="2019" name="Int. J. Syst. Evol. Microbiol.">
        <title>The Global Catalogue of Microorganisms (GCM) 10K type strain sequencing project: providing services to taxonomists for standard genome sequencing and annotation.</title>
        <authorList>
            <consortium name="The Broad Institute Genomics Platform"/>
            <consortium name="The Broad Institute Genome Sequencing Center for Infectious Disease"/>
            <person name="Wu L."/>
            <person name="Ma J."/>
        </authorList>
    </citation>
    <scope>NUCLEOTIDE SEQUENCE [LARGE SCALE GENOMIC DNA]</scope>
    <source>
        <strain evidence="2">JCM 31037</strain>
    </source>
</reference>
<keyword evidence="2" id="KW-1185">Reference proteome</keyword>
<dbReference type="EMBL" id="JBHTMP010000024">
    <property type="protein sequence ID" value="MFD1322760.1"/>
    <property type="molecule type" value="Genomic_DNA"/>
</dbReference>
<sequence>MREGTNVGRRTRPAVIGGIALSAVMLSQVALVSPAMAVTGLTRTVGTSASNSVAKSANAPCATGTTVIGGGGFVTGAAGQVGMDIMLPLWDGTGFSVTGREDETGTSANWSVTSTALCAPAPSGFQVMSGSTGFASNATDWVTVSCPLGTVALGVGGAVNGASNSEVVLEQLRIDTSSVTVGGAEDGTGYAGNWQVQGRAMCANQPAGYERLLTDSAYDSVSPKSLTLSCSPGKKVHGVGAEILGGDGQVRLTGAYASSSTAVTVSAAEDEDGYSSTWKVRAFAICAT</sequence>
<accession>A0ABW3YH05</accession>
<organism evidence="1 2">
    <name type="scientific">Micromonospora sonneratiae</name>
    <dbReference type="NCBI Taxonomy" id="1184706"/>
    <lineage>
        <taxon>Bacteria</taxon>
        <taxon>Bacillati</taxon>
        <taxon>Actinomycetota</taxon>
        <taxon>Actinomycetes</taxon>
        <taxon>Micromonosporales</taxon>
        <taxon>Micromonosporaceae</taxon>
        <taxon>Micromonospora</taxon>
    </lineage>
</organism>
<evidence type="ECO:0000313" key="1">
    <source>
        <dbReference type="EMBL" id="MFD1322760.1"/>
    </source>
</evidence>
<proteinExistence type="predicted"/>
<evidence type="ECO:0000313" key="2">
    <source>
        <dbReference type="Proteomes" id="UP001597260"/>
    </source>
</evidence>
<dbReference type="Proteomes" id="UP001597260">
    <property type="component" value="Unassembled WGS sequence"/>
</dbReference>